<gene>
    <name evidence="4" type="ORF">Poli38472_003270</name>
</gene>
<evidence type="ECO:0000256" key="1">
    <source>
        <dbReference type="SAM" id="Coils"/>
    </source>
</evidence>
<proteinExistence type="predicted"/>
<keyword evidence="5" id="KW-1185">Reference proteome</keyword>
<name>A0A8K1FBJ3_PYTOL</name>
<dbReference type="EMBL" id="SPLM01000144">
    <property type="protein sequence ID" value="TMW57345.1"/>
    <property type="molecule type" value="Genomic_DNA"/>
</dbReference>
<comment type="caution">
    <text evidence="4">The sequence shown here is derived from an EMBL/GenBank/DDBJ whole genome shotgun (WGS) entry which is preliminary data.</text>
</comment>
<dbReference type="Pfam" id="PF14846">
    <property type="entry name" value="DUF4485"/>
    <property type="match status" value="1"/>
</dbReference>
<evidence type="ECO:0000256" key="2">
    <source>
        <dbReference type="SAM" id="MobiDB-lite"/>
    </source>
</evidence>
<evidence type="ECO:0000313" key="5">
    <source>
        <dbReference type="Proteomes" id="UP000794436"/>
    </source>
</evidence>
<reference evidence="4" key="1">
    <citation type="submission" date="2019-03" db="EMBL/GenBank/DDBJ databases">
        <title>Long read genome sequence of the mycoparasitic Pythium oligandrum ATCC 38472 isolated from sugarbeet rhizosphere.</title>
        <authorList>
            <person name="Gaulin E."/>
        </authorList>
    </citation>
    <scope>NUCLEOTIDE SEQUENCE</scope>
    <source>
        <strain evidence="4">ATCC 38472_TT</strain>
    </source>
</reference>
<accession>A0A8K1FBJ3</accession>
<sequence length="308" mass="36056">MPMNRVRVAHAHENERVRELLARVQELNVHSTKHQQIRVNHWVRKLLDQPVSNPAWLKNVMEHAATLLQMMLTGVVEEPFVKMPPQGPLPSLPRHKVARLVTRSGSSSALIRESDRRLASISKARPVFHPTSRPAPRQMAKDIDDEISPPRPKRMESKQIQTTVDDDHWEWQRVWKGAFERMQRELKERNAHVQTLNEEVKELRKVIMAQERSLDQEARLRDDLKIKHRAEVENLKSLHELEIEELKAKHKKQIQAATLQNEDVLRRCRREKEMGGPFNMQSDNYGEFLAYIDDFYADTLHLTKTQSA</sequence>
<protein>
    <recommendedName>
        <fullName evidence="3">DUF4485 domain-containing protein</fullName>
    </recommendedName>
</protein>
<dbReference type="InterPro" id="IPR027831">
    <property type="entry name" value="DUF4485"/>
</dbReference>
<evidence type="ECO:0000313" key="4">
    <source>
        <dbReference type="EMBL" id="TMW57345.1"/>
    </source>
</evidence>
<feature type="domain" description="DUF4485" evidence="3">
    <location>
        <begin position="26"/>
        <end position="95"/>
    </location>
</feature>
<feature type="region of interest" description="Disordered" evidence="2">
    <location>
        <begin position="127"/>
        <end position="163"/>
    </location>
</feature>
<dbReference type="Proteomes" id="UP000794436">
    <property type="component" value="Unassembled WGS sequence"/>
</dbReference>
<evidence type="ECO:0000259" key="3">
    <source>
        <dbReference type="Pfam" id="PF14846"/>
    </source>
</evidence>
<keyword evidence="1" id="KW-0175">Coiled coil</keyword>
<dbReference type="OrthoDB" id="78101at2759"/>
<organism evidence="4 5">
    <name type="scientific">Pythium oligandrum</name>
    <name type="common">Mycoparasitic fungus</name>
    <dbReference type="NCBI Taxonomy" id="41045"/>
    <lineage>
        <taxon>Eukaryota</taxon>
        <taxon>Sar</taxon>
        <taxon>Stramenopiles</taxon>
        <taxon>Oomycota</taxon>
        <taxon>Peronosporomycetes</taxon>
        <taxon>Pythiales</taxon>
        <taxon>Pythiaceae</taxon>
        <taxon>Pythium</taxon>
    </lineage>
</organism>
<feature type="coiled-coil region" evidence="1">
    <location>
        <begin position="179"/>
        <end position="267"/>
    </location>
</feature>
<dbReference type="AlphaFoldDB" id="A0A8K1FBJ3"/>